<evidence type="ECO:0000259" key="1">
    <source>
        <dbReference type="Pfam" id="PF08241"/>
    </source>
</evidence>
<organism evidence="2">
    <name type="scientific">Guillardia theta (strain CCMP2712)</name>
    <name type="common">Cryptophyte</name>
    <dbReference type="NCBI Taxonomy" id="905079"/>
    <lineage>
        <taxon>Eukaryota</taxon>
        <taxon>Cryptophyceae</taxon>
        <taxon>Pyrenomonadales</taxon>
        <taxon>Geminigeraceae</taxon>
        <taxon>Guillardia</taxon>
    </lineage>
</organism>
<reference evidence="2 4" key="1">
    <citation type="journal article" date="2012" name="Nature">
        <title>Algal genomes reveal evolutionary mosaicism and the fate of nucleomorphs.</title>
        <authorList>
            <consortium name="DOE Joint Genome Institute"/>
            <person name="Curtis B.A."/>
            <person name="Tanifuji G."/>
            <person name="Burki F."/>
            <person name="Gruber A."/>
            <person name="Irimia M."/>
            <person name="Maruyama S."/>
            <person name="Arias M.C."/>
            <person name="Ball S.G."/>
            <person name="Gile G.H."/>
            <person name="Hirakawa Y."/>
            <person name="Hopkins J.F."/>
            <person name="Kuo A."/>
            <person name="Rensing S.A."/>
            <person name="Schmutz J."/>
            <person name="Symeonidi A."/>
            <person name="Elias M."/>
            <person name="Eveleigh R.J."/>
            <person name="Herman E.K."/>
            <person name="Klute M.J."/>
            <person name="Nakayama T."/>
            <person name="Obornik M."/>
            <person name="Reyes-Prieto A."/>
            <person name="Armbrust E.V."/>
            <person name="Aves S.J."/>
            <person name="Beiko R.G."/>
            <person name="Coutinho P."/>
            <person name="Dacks J.B."/>
            <person name="Durnford D.G."/>
            <person name="Fast N.M."/>
            <person name="Green B.R."/>
            <person name="Grisdale C.J."/>
            <person name="Hempel F."/>
            <person name="Henrissat B."/>
            <person name="Hoppner M.P."/>
            <person name="Ishida K."/>
            <person name="Kim E."/>
            <person name="Koreny L."/>
            <person name="Kroth P.G."/>
            <person name="Liu Y."/>
            <person name="Malik S.B."/>
            <person name="Maier U.G."/>
            <person name="McRose D."/>
            <person name="Mock T."/>
            <person name="Neilson J.A."/>
            <person name="Onodera N.T."/>
            <person name="Poole A.M."/>
            <person name="Pritham E.J."/>
            <person name="Richards T.A."/>
            <person name="Rocap G."/>
            <person name="Roy S.W."/>
            <person name="Sarai C."/>
            <person name="Schaack S."/>
            <person name="Shirato S."/>
            <person name="Slamovits C.H."/>
            <person name="Spencer D.F."/>
            <person name="Suzuki S."/>
            <person name="Worden A.Z."/>
            <person name="Zauner S."/>
            <person name="Barry K."/>
            <person name="Bell C."/>
            <person name="Bharti A.K."/>
            <person name="Crow J.A."/>
            <person name="Grimwood J."/>
            <person name="Kramer R."/>
            <person name="Lindquist E."/>
            <person name="Lucas S."/>
            <person name="Salamov A."/>
            <person name="McFadden G.I."/>
            <person name="Lane C.E."/>
            <person name="Keeling P.J."/>
            <person name="Gray M.W."/>
            <person name="Grigoriev I.V."/>
            <person name="Archibald J.M."/>
        </authorList>
    </citation>
    <scope>NUCLEOTIDE SEQUENCE</scope>
    <source>
        <strain evidence="2 4">CCMP2712</strain>
    </source>
</reference>
<evidence type="ECO:0000313" key="3">
    <source>
        <dbReference type="EnsemblProtists" id="EKX50841"/>
    </source>
</evidence>
<dbReference type="CDD" id="cd02440">
    <property type="entry name" value="AdoMet_MTases"/>
    <property type="match status" value="1"/>
</dbReference>
<dbReference type="Proteomes" id="UP000011087">
    <property type="component" value="Unassembled WGS sequence"/>
</dbReference>
<dbReference type="PaxDb" id="55529-EKX50841"/>
<dbReference type="InterPro" id="IPR013216">
    <property type="entry name" value="Methyltransf_11"/>
</dbReference>
<name>L1JQK9_GUITC</name>
<dbReference type="RefSeq" id="XP_005837821.1">
    <property type="nucleotide sequence ID" value="XM_005837764.1"/>
</dbReference>
<dbReference type="EnsemblProtists" id="EKX50841">
    <property type="protein sequence ID" value="EKX50841"/>
    <property type="gene ID" value="GUITHDRAFT_134947"/>
</dbReference>
<dbReference type="HOGENOM" id="CLU_835345_0_0_1"/>
<reference evidence="4" key="2">
    <citation type="submission" date="2012-11" db="EMBL/GenBank/DDBJ databases">
        <authorList>
            <person name="Kuo A."/>
            <person name="Curtis B.A."/>
            <person name="Tanifuji G."/>
            <person name="Burki F."/>
            <person name="Gruber A."/>
            <person name="Irimia M."/>
            <person name="Maruyama S."/>
            <person name="Arias M.C."/>
            <person name="Ball S.G."/>
            <person name="Gile G.H."/>
            <person name="Hirakawa Y."/>
            <person name="Hopkins J.F."/>
            <person name="Rensing S.A."/>
            <person name="Schmutz J."/>
            <person name="Symeonidi A."/>
            <person name="Elias M."/>
            <person name="Eveleigh R.J."/>
            <person name="Herman E.K."/>
            <person name="Klute M.J."/>
            <person name="Nakayama T."/>
            <person name="Obornik M."/>
            <person name="Reyes-Prieto A."/>
            <person name="Armbrust E.V."/>
            <person name="Aves S.J."/>
            <person name="Beiko R.G."/>
            <person name="Coutinho P."/>
            <person name="Dacks J.B."/>
            <person name="Durnford D.G."/>
            <person name="Fast N.M."/>
            <person name="Green B.R."/>
            <person name="Grisdale C."/>
            <person name="Hempe F."/>
            <person name="Henrissat B."/>
            <person name="Hoppner M.P."/>
            <person name="Ishida K.-I."/>
            <person name="Kim E."/>
            <person name="Koreny L."/>
            <person name="Kroth P.G."/>
            <person name="Liu Y."/>
            <person name="Malik S.-B."/>
            <person name="Maier U.G."/>
            <person name="McRose D."/>
            <person name="Mock T."/>
            <person name="Neilson J.A."/>
            <person name="Onodera N.T."/>
            <person name="Poole A.M."/>
            <person name="Pritham E.J."/>
            <person name="Richards T.A."/>
            <person name="Rocap G."/>
            <person name="Roy S.W."/>
            <person name="Sarai C."/>
            <person name="Schaack S."/>
            <person name="Shirato S."/>
            <person name="Slamovits C.H."/>
            <person name="Spencer D.F."/>
            <person name="Suzuki S."/>
            <person name="Worden A.Z."/>
            <person name="Zauner S."/>
            <person name="Barry K."/>
            <person name="Bell C."/>
            <person name="Bharti A.K."/>
            <person name="Crow J.A."/>
            <person name="Grimwood J."/>
            <person name="Kramer R."/>
            <person name="Lindquist E."/>
            <person name="Lucas S."/>
            <person name="Salamov A."/>
            <person name="McFadden G.I."/>
            <person name="Lane C.E."/>
            <person name="Keeling P.J."/>
            <person name="Gray M.W."/>
            <person name="Grigoriev I.V."/>
            <person name="Archibald J.M."/>
        </authorList>
    </citation>
    <scope>NUCLEOTIDE SEQUENCE</scope>
    <source>
        <strain evidence="4">CCMP2712</strain>
    </source>
</reference>
<accession>L1JQK9</accession>
<dbReference type="EMBL" id="JH992977">
    <property type="protein sequence ID" value="EKX50841.1"/>
    <property type="molecule type" value="Genomic_DNA"/>
</dbReference>
<keyword evidence="4" id="KW-1185">Reference proteome</keyword>
<gene>
    <name evidence="2" type="ORF">GUITHDRAFT_134947</name>
</gene>
<protein>
    <recommendedName>
        <fullName evidence="1">Methyltransferase type 11 domain-containing protein</fullName>
    </recommendedName>
</protein>
<dbReference type="GO" id="GO:0008757">
    <property type="term" value="F:S-adenosylmethionine-dependent methyltransferase activity"/>
    <property type="evidence" value="ECO:0007669"/>
    <property type="project" value="InterPro"/>
</dbReference>
<evidence type="ECO:0000313" key="4">
    <source>
        <dbReference type="Proteomes" id="UP000011087"/>
    </source>
</evidence>
<dbReference type="AlphaFoldDB" id="L1JQK9"/>
<dbReference type="InterPro" id="IPR029063">
    <property type="entry name" value="SAM-dependent_MTases_sf"/>
</dbReference>
<dbReference type="SUPFAM" id="SSF53335">
    <property type="entry name" value="S-adenosyl-L-methionine-dependent methyltransferases"/>
    <property type="match status" value="1"/>
</dbReference>
<sequence>MHRSLNVGRDEEACLARSKFYFHKCSNDADHPMLATFMPTASSRFWPPQGRRNAEVVVEWHGWEFNRVMRRNDFCSLQEEVDALRDIGYCLNQDAIYKWAAILKTVRVLQEEHQTSSSMGLPPTFSSIDVGGGSSPLQFFMSQKGSVTNIDINFLSSWFPIDGEGIYARADKSKLVFNRSNIHKIEGELLPELMRVPDGSIDLVYDACSLIHMWRHFARPEQGLERAVQEIHRILRPGGFFVVVSDVAHPDAQEVREFQHADSLASILYQAGVSMAQGKMQPEHTAEANMSSHALDARNLYTCEALPEVATCMYESKLKGIRESFSLWSPTSS</sequence>
<dbReference type="OrthoDB" id="8300214at2759"/>
<dbReference type="Pfam" id="PF08241">
    <property type="entry name" value="Methyltransf_11"/>
    <property type="match status" value="1"/>
</dbReference>
<reference evidence="3" key="3">
    <citation type="submission" date="2016-03" db="UniProtKB">
        <authorList>
            <consortium name="EnsemblProtists"/>
        </authorList>
    </citation>
    <scope>IDENTIFICATION</scope>
</reference>
<proteinExistence type="predicted"/>
<dbReference type="KEGG" id="gtt:GUITHDRAFT_134947"/>
<feature type="domain" description="Methyltransferase type 11" evidence="1">
    <location>
        <begin position="177"/>
        <end position="243"/>
    </location>
</feature>
<dbReference type="Gene3D" id="3.40.50.150">
    <property type="entry name" value="Vaccinia Virus protein VP39"/>
    <property type="match status" value="1"/>
</dbReference>
<dbReference type="GeneID" id="17307496"/>
<evidence type="ECO:0000313" key="2">
    <source>
        <dbReference type="EMBL" id="EKX50841.1"/>
    </source>
</evidence>